<evidence type="ECO:0000256" key="1">
    <source>
        <dbReference type="SAM" id="MobiDB-lite"/>
    </source>
</evidence>
<evidence type="ECO:0000313" key="3">
    <source>
        <dbReference type="Proteomes" id="UP001642487"/>
    </source>
</evidence>
<keyword evidence="3" id="KW-1185">Reference proteome</keyword>
<name>A0ABP0Z4X0_9ROSI</name>
<feature type="compositionally biased region" description="Basic and acidic residues" evidence="1">
    <location>
        <begin position="33"/>
        <end position="63"/>
    </location>
</feature>
<protein>
    <submittedName>
        <fullName evidence="2">Uncharacterized protein</fullName>
    </submittedName>
</protein>
<reference evidence="2 3" key="1">
    <citation type="submission" date="2024-03" db="EMBL/GenBank/DDBJ databases">
        <authorList>
            <person name="Gkanogiannis A."/>
            <person name="Becerra Lopez-Lavalle L."/>
        </authorList>
    </citation>
    <scope>NUCLEOTIDE SEQUENCE [LARGE SCALE GENOMIC DNA]</scope>
</reference>
<dbReference type="EMBL" id="OZ021742">
    <property type="protein sequence ID" value="CAK9327829.1"/>
    <property type="molecule type" value="Genomic_DNA"/>
</dbReference>
<sequence>MDLQSFASAEDSILLESCVSNTRNVEVVSQVAEPDHQEEERRIEETMGRIEEETPDHNKEEMIKASMSHG</sequence>
<evidence type="ECO:0000313" key="2">
    <source>
        <dbReference type="EMBL" id="CAK9327829.1"/>
    </source>
</evidence>
<dbReference type="Proteomes" id="UP001642487">
    <property type="component" value="Chromosome 8"/>
</dbReference>
<proteinExistence type="predicted"/>
<organism evidence="2 3">
    <name type="scientific">Citrullus colocynthis</name>
    <name type="common">colocynth</name>
    <dbReference type="NCBI Taxonomy" id="252529"/>
    <lineage>
        <taxon>Eukaryota</taxon>
        <taxon>Viridiplantae</taxon>
        <taxon>Streptophyta</taxon>
        <taxon>Embryophyta</taxon>
        <taxon>Tracheophyta</taxon>
        <taxon>Spermatophyta</taxon>
        <taxon>Magnoliopsida</taxon>
        <taxon>eudicotyledons</taxon>
        <taxon>Gunneridae</taxon>
        <taxon>Pentapetalae</taxon>
        <taxon>rosids</taxon>
        <taxon>fabids</taxon>
        <taxon>Cucurbitales</taxon>
        <taxon>Cucurbitaceae</taxon>
        <taxon>Benincaseae</taxon>
        <taxon>Citrullus</taxon>
    </lineage>
</organism>
<feature type="non-terminal residue" evidence="2">
    <location>
        <position position="1"/>
    </location>
</feature>
<accession>A0ABP0Z4X0</accession>
<feature type="region of interest" description="Disordered" evidence="1">
    <location>
        <begin position="31"/>
        <end position="70"/>
    </location>
</feature>
<gene>
    <name evidence="2" type="ORF">CITCOLO1_LOCUS20220</name>
</gene>